<evidence type="ECO:0000313" key="3">
    <source>
        <dbReference type="Proteomes" id="UP001597267"/>
    </source>
</evidence>
<dbReference type="RefSeq" id="WP_376923067.1">
    <property type="nucleotide sequence ID" value="NZ_JBHTOP010000004.1"/>
</dbReference>
<reference evidence="3" key="1">
    <citation type="journal article" date="2019" name="Int. J. Syst. Evol. Microbiol.">
        <title>The Global Catalogue of Microorganisms (GCM) 10K type strain sequencing project: providing services to taxonomists for standard genome sequencing and annotation.</title>
        <authorList>
            <consortium name="The Broad Institute Genomics Platform"/>
            <consortium name="The Broad Institute Genome Sequencing Center for Infectious Disease"/>
            <person name="Wu L."/>
            <person name="Ma J."/>
        </authorList>
    </citation>
    <scope>NUCLEOTIDE SEQUENCE [LARGE SCALE GENOMIC DNA]</scope>
    <source>
        <strain evidence="3">CCM 8896</strain>
    </source>
</reference>
<name>A0ABW4J4X5_9LACO</name>
<keyword evidence="3" id="KW-1185">Reference proteome</keyword>
<protein>
    <submittedName>
        <fullName evidence="2">Holin-like toxin</fullName>
    </submittedName>
</protein>
<dbReference type="Proteomes" id="UP001597267">
    <property type="component" value="Unassembled WGS sequence"/>
</dbReference>
<dbReference type="EMBL" id="JBHTOP010000004">
    <property type="protein sequence ID" value="MFD1671014.1"/>
    <property type="molecule type" value="Genomic_DNA"/>
</dbReference>
<organism evidence="2 3">
    <name type="scientific">Agrilactobacillus yilanensis</name>
    <dbReference type="NCBI Taxonomy" id="2485997"/>
    <lineage>
        <taxon>Bacteria</taxon>
        <taxon>Bacillati</taxon>
        <taxon>Bacillota</taxon>
        <taxon>Bacilli</taxon>
        <taxon>Lactobacillales</taxon>
        <taxon>Lactobacillaceae</taxon>
        <taxon>Agrilactobacillus</taxon>
    </lineage>
</organism>
<accession>A0ABW4J4X5</accession>
<evidence type="ECO:0000256" key="1">
    <source>
        <dbReference type="SAM" id="Phobius"/>
    </source>
</evidence>
<keyword evidence="1" id="KW-0812">Transmembrane</keyword>
<dbReference type="InterPro" id="IPR031616">
    <property type="entry name" value="BsrE-like"/>
</dbReference>
<dbReference type="Pfam" id="PF16935">
    <property type="entry name" value="Hol_Tox"/>
    <property type="match status" value="1"/>
</dbReference>
<sequence>MYTHILKNKRVSVTDALQLMLAFGAYTIALITLVVALINKNQHKK</sequence>
<gene>
    <name evidence="2" type="ORF">ACFQ5M_02755</name>
</gene>
<proteinExistence type="predicted"/>
<keyword evidence="1" id="KW-1133">Transmembrane helix</keyword>
<comment type="caution">
    <text evidence="2">The sequence shown here is derived from an EMBL/GenBank/DDBJ whole genome shotgun (WGS) entry which is preliminary data.</text>
</comment>
<feature type="transmembrane region" description="Helical" evidence="1">
    <location>
        <begin position="16"/>
        <end position="38"/>
    </location>
</feature>
<keyword evidence="1" id="KW-0472">Membrane</keyword>
<evidence type="ECO:0000313" key="2">
    <source>
        <dbReference type="EMBL" id="MFD1671014.1"/>
    </source>
</evidence>